<evidence type="ECO:0000256" key="2">
    <source>
        <dbReference type="ARBA" id="ARBA00022485"/>
    </source>
</evidence>
<dbReference type="GO" id="GO:0016491">
    <property type="term" value="F:oxidoreductase activity"/>
    <property type="evidence" value="ECO:0007669"/>
    <property type="project" value="UniProtKB-ARBA"/>
</dbReference>
<keyword evidence="2" id="KW-0004">4Fe-4S</keyword>
<dbReference type="InterPro" id="IPR050572">
    <property type="entry name" value="Fe-S_Ferredoxin"/>
</dbReference>
<keyword evidence="3" id="KW-0479">Metal-binding</keyword>
<dbReference type="PROSITE" id="PS00198">
    <property type="entry name" value="4FE4S_FER_1"/>
    <property type="match status" value="1"/>
</dbReference>
<gene>
    <name evidence="9" type="ORF">HON47_03860</name>
</gene>
<keyword evidence="4" id="KW-0677">Repeat</keyword>
<dbReference type="EMBL" id="JABJNZ010000051">
    <property type="protein sequence ID" value="MBT4870683.1"/>
    <property type="molecule type" value="Genomic_DNA"/>
</dbReference>
<dbReference type="InterPro" id="IPR017900">
    <property type="entry name" value="4Fe4S_Fe_S_CS"/>
</dbReference>
<dbReference type="AlphaFoldDB" id="A0A8T5GF92"/>
<dbReference type="InterPro" id="IPR017896">
    <property type="entry name" value="4Fe4S_Fe-S-bd"/>
</dbReference>
<dbReference type="Gene3D" id="3.30.70.20">
    <property type="match status" value="1"/>
</dbReference>
<keyword evidence="6" id="KW-0408">Iron</keyword>
<evidence type="ECO:0000256" key="4">
    <source>
        <dbReference type="ARBA" id="ARBA00022737"/>
    </source>
</evidence>
<dbReference type="SUPFAM" id="SSF54862">
    <property type="entry name" value="4Fe-4S ferredoxins"/>
    <property type="match status" value="1"/>
</dbReference>
<evidence type="ECO:0000313" key="9">
    <source>
        <dbReference type="EMBL" id="MBT4870683.1"/>
    </source>
</evidence>
<reference evidence="9" key="1">
    <citation type="journal article" date="2021" name="ISME J.">
        <title>Mercury methylation by metabolically versatile and cosmopolitan marine bacteria.</title>
        <authorList>
            <person name="Lin H."/>
            <person name="Ascher D.B."/>
            <person name="Myung Y."/>
            <person name="Lamborg C.H."/>
            <person name="Hallam S.J."/>
            <person name="Gionfriddo C.M."/>
            <person name="Holt K.E."/>
            <person name="Moreau J.W."/>
        </authorList>
    </citation>
    <scope>NUCLEOTIDE SEQUENCE</scope>
    <source>
        <strain evidence="9">SI075_bin30</strain>
    </source>
</reference>
<protein>
    <submittedName>
        <fullName evidence="9">4Fe-4S binding protein</fullName>
    </submittedName>
</protein>
<dbReference type="PANTHER" id="PTHR43687:SF6">
    <property type="entry name" value="L-ASPARTATE SEMIALDEHYDE SULFURTRANSFERASE IRON-SULFUR SUBUNIT"/>
    <property type="match status" value="1"/>
</dbReference>
<feature type="domain" description="4Fe-4S ferredoxin-type" evidence="8">
    <location>
        <begin position="30"/>
        <end position="58"/>
    </location>
</feature>
<accession>A0A8T5GF92</accession>
<dbReference type="Pfam" id="PF12838">
    <property type="entry name" value="Fer4_7"/>
    <property type="match status" value="1"/>
</dbReference>
<dbReference type="GO" id="GO:0046872">
    <property type="term" value="F:metal ion binding"/>
    <property type="evidence" value="ECO:0007669"/>
    <property type="project" value="UniProtKB-KW"/>
</dbReference>
<comment type="caution">
    <text evidence="9">The sequence shown here is derived from an EMBL/GenBank/DDBJ whole genome shotgun (WGS) entry which is preliminary data.</text>
</comment>
<keyword evidence="7" id="KW-0411">Iron-sulfur</keyword>
<evidence type="ECO:0000259" key="8">
    <source>
        <dbReference type="PROSITE" id="PS51379"/>
    </source>
</evidence>
<keyword evidence="5" id="KW-0249">Electron transport</keyword>
<evidence type="ECO:0000256" key="7">
    <source>
        <dbReference type="ARBA" id="ARBA00023014"/>
    </source>
</evidence>
<evidence type="ECO:0000256" key="1">
    <source>
        <dbReference type="ARBA" id="ARBA00022448"/>
    </source>
</evidence>
<dbReference type="GO" id="GO:0051539">
    <property type="term" value="F:4 iron, 4 sulfur cluster binding"/>
    <property type="evidence" value="ECO:0007669"/>
    <property type="project" value="UniProtKB-KW"/>
</dbReference>
<organism evidence="9 10">
    <name type="scientific">Candidatus Iainarchaeum sp</name>
    <dbReference type="NCBI Taxonomy" id="3101447"/>
    <lineage>
        <taxon>Archaea</taxon>
        <taxon>Candidatus Iainarchaeota</taxon>
        <taxon>Candidatus Iainarchaeia</taxon>
        <taxon>Candidatus Iainarchaeales</taxon>
        <taxon>Candidatus Iainarchaeaceae</taxon>
        <taxon>Candidatus Iainarchaeum</taxon>
    </lineage>
</organism>
<evidence type="ECO:0000256" key="5">
    <source>
        <dbReference type="ARBA" id="ARBA00022982"/>
    </source>
</evidence>
<dbReference type="Proteomes" id="UP000722459">
    <property type="component" value="Unassembled WGS sequence"/>
</dbReference>
<sequence length="58" mass="6132">MAAKNNFEKCLYCGGCVGVCPVQAITLKDTRLIIDPKKCINCGACVSICPVGANKVEK</sequence>
<name>A0A8T5GF92_9ARCH</name>
<evidence type="ECO:0000256" key="3">
    <source>
        <dbReference type="ARBA" id="ARBA00022723"/>
    </source>
</evidence>
<feature type="domain" description="4Fe-4S ferredoxin-type" evidence="8">
    <location>
        <begin position="1"/>
        <end position="29"/>
    </location>
</feature>
<dbReference type="PROSITE" id="PS51379">
    <property type="entry name" value="4FE4S_FER_2"/>
    <property type="match status" value="2"/>
</dbReference>
<proteinExistence type="predicted"/>
<evidence type="ECO:0000256" key="6">
    <source>
        <dbReference type="ARBA" id="ARBA00023004"/>
    </source>
</evidence>
<keyword evidence="1" id="KW-0813">Transport</keyword>
<evidence type="ECO:0000313" key="10">
    <source>
        <dbReference type="Proteomes" id="UP000722459"/>
    </source>
</evidence>
<dbReference type="PANTHER" id="PTHR43687">
    <property type="entry name" value="ADENYLYLSULFATE REDUCTASE, BETA SUBUNIT"/>
    <property type="match status" value="1"/>
</dbReference>